<protein>
    <recommendedName>
        <fullName evidence="2">HTH OST-type domain-containing protein</fullName>
    </recommendedName>
</protein>
<dbReference type="Gramene" id="TraesLDM4B03G02268300.1">
    <property type="protein sequence ID" value="TraesLDM4B03G02268300.1"/>
    <property type="gene ID" value="TraesLDM4B03G02268300"/>
</dbReference>
<dbReference type="EnsemblPlants" id="TraesCS4B02G112300.1">
    <property type="protein sequence ID" value="TraesCS4B02G112300.1"/>
    <property type="gene ID" value="TraesCS4B02G112300"/>
</dbReference>
<feature type="compositionally biased region" description="Basic and acidic residues" evidence="1">
    <location>
        <begin position="827"/>
        <end position="841"/>
    </location>
</feature>
<feature type="region of interest" description="Disordered" evidence="1">
    <location>
        <begin position="527"/>
        <end position="612"/>
    </location>
</feature>
<dbReference type="Pfam" id="PF12872">
    <property type="entry name" value="OST-HTH"/>
    <property type="match status" value="1"/>
</dbReference>
<dbReference type="InterPro" id="IPR024768">
    <property type="entry name" value="Marf1"/>
</dbReference>
<dbReference type="GO" id="GO:0004540">
    <property type="term" value="F:RNA nuclease activity"/>
    <property type="evidence" value="ECO:0007669"/>
    <property type="project" value="InterPro"/>
</dbReference>
<dbReference type="InterPro" id="IPR021139">
    <property type="entry name" value="NYN"/>
</dbReference>
<dbReference type="RefSeq" id="XP_044368878.1">
    <property type="nucleotide sequence ID" value="XM_044512943.1"/>
</dbReference>
<gene>
    <name evidence="3" type="primary">LOC123091438</name>
</gene>
<dbReference type="GO" id="GO:0010468">
    <property type="term" value="P:regulation of gene expression"/>
    <property type="evidence" value="ECO:0007669"/>
    <property type="project" value="InterPro"/>
</dbReference>
<dbReference type="PANTHER" id="PTHR14379:SF91">
    <property type="entry name" value="EXPRESSED PROTEIN"/>
    <property type="match status" value="1"/>
</dbReference>
<dbReference type="GO" id="GO:0005777">
    <property type="term" value="C:peroxisome"/>
    <property type="evidence" value="ECO:0007669"/>
    <property type="project" value="InterPro"/>
</dbReference>
<dbReference type="Gramene" id="TraesCAD_scaffold_011112_01G000500.1">
    <property type="protein sequence ID" value="TraesCAD_scaffold_011112_01G000500.1"/>
    <property type="gene ID" value="TraesCAD_scaffold_011112_01G000500"/>
</dbReference>
<dbReference type="CDD" id="cd08824">
    <property type="entry name" value="LOTUS"/>
    <property type="match status" value="1"/>
</dbReference>
<feature type="region of interest" description="Disordered" evidence="1">
    <location>
        <begin position="484"/>
        <end position="514"/>
    </location>
</feature>
<dbReference type="Gene3D" id="3.30.420.610">
    <property type="entry name" value="LOTUS domain-like"/>
    <property type="match status" value="1"/>
</dbReference>
<accession>A0A3B6IM55</accession>
<dbReference type="STRING" id="4565.A0A3B6IM55"/>
<evidence type="ECO:0000313" key="4">
    <source>
        <dbReference type="Proteomes" id="UP000019116"/>
    </source>
</evidence>
<dbReference type="Gramene" id="TraesJAG4B03G02267840.1">
    <property type="protein sequence ID" value="TraesJAG4B03G02267840.1"/>
    <property type="gene ID" value="TraesJAG4B03G02267840"/>
</dbReference>
<dbReference type="Proteomes" id="UP000019116">
    <property type="component" value="Chromosome 4B"/>
</dbReference>
<dbReference type="Pfam" id="PF01936">
    <property type="entry name" value="NYN"/>
    <property type="match status" value="1"/>
</dbReference>
<dbReference type="InterPro" id="IPR025605">
    <property type="entry name" value="OST-HTH/LOTUS_dom"/>
</dbReference>
<evidence type="ECO:0000259" key="2">
    <source>
        <dbReference type="PROSITE" id="PS51644"/>
    </source>
</evidence>
<organism evidence="3">
    <name type="scientific">Triticum aestivum</name>
    <name type="common">Wheat</name>
    <dbReference type="NCBI Taxonomy" id="4565"/>
    <lineage>
        <taxon>Eukaryota</taxon>
        <taxon>Viridiplantae</taxon>
        <taxon>Streptophyta</taxon>
        <taxon>Embryophyta</taxon>
        <taxon>Tracheophyta</taxon>
        <taxon>Spermatophyta</taxon>
        <taxon>Magnoliopsida</taxon>
        <taxon>Liliopsida</taxon>
        <taxon>Poales</taxon>
        <taxon>Poaceae</taxon>
        <taxon>BOP clade</taxon>
        <taxon>Pooideae</taxon>
        <taxon>Triticodae</taxon>
        <taxon>Triticeae</taxon>
        <taxon>Triticinae</taxon>
        <taxon>Triticum</taxon>
    </lineage>
</organism>
<feature type="region of interest" description="Disordered" evidence="1">
    <location>
        <begin position="30"/>
        <end position="49"/>
    </location>
</feature>
<feature type="compositionally biased region" description="Polar residues" evidence="1">
    <location>
        <begin position="312"/>
        <end position="321"/>
    </location>
</feature>
<keyword evidence="4" id="KW-1185">Reference proteome</keyword>
<feature type="domain" description="HTH OST-type" evidence="2">
    <location>
        <begin position="361"/>
        <end position="436"/>
    </location>
</feature>
<dbReference type="Gramene" id="TraesNOR4B03G02285470.1">
    <property type="protein sequence ID" value="TraesNOR4B03G02285470.1"/>
    <property type="gene ID" value="TraesNOR4B03G02285470"/>
</dbReference>
<dbReference type="Gramene" id="TraesWEE_scaffold_024241_01G000300.1">
    <property type="protein sequence ID" value="TraesWEE_scaffold_024241_01G000300.1"/>
    <property type="gene ID" value="TraesWEE_scaffold_024241_01G000300"/>
</dbReference>
<dbReference type="Gramene" id="TraesMAC4B03G02267750.1">
    <property type="protein sequence ID" value="TraesMAC4B03G02267750.1"/>
    <property type="gene ID" value="TraesMAC4B03G02267750"/>
</dbReference>
<feature type="region of interest" description="Disordered" evidence="1">
    <location>
        <begin position="455"/>
        <end position="474"/>
    </location>
</feature>
<feature type="region of interest" description="Disordered" evidence="1">
    <location>
        <begin position="795"/>
        <end position="863"/>
    </location>
</feature>
<feature type="compositionally biased region" description="Polar residues" evidence="1">
    <location>
        <begin position="527"/>
        <end position="542"/>
    </location>
</feature>
<feature type="compositionally biased region" description="Basic and acidic residues" evidence="1">
    <location>
        <begin position="298"/>
        <end position="311"/>
    </location>
</feature>
<dbReference type="GeneID" id="123091438"/>
<feature type="compositionally biased region" description="Low complexity" evidence="1">
    <location>
        <begin position="460"/>
        <end position="474"/>
    </location>
</feature>
<reference evidence="3" key="1">
    <citation type="submission" date="2018-08" db="EMBL/GenBank/DDBJ databases">
        <authorList>
            <person name="Rossello M."/>
        </authorList>
    </citation>
    <scope>NUCLEOTIDE SEQUENCE [LARGE SCALE GENOMIC DNA]</scope>
    <source>
        <strain evidence="3">cv. Chinese Spring</strain>
    </source>
</reference>
<dbReference type="Gramene" id="TraesARI4B03G02304250.1">
    <property type="protein sequence ID" value="TraesARI4B03G02304250.1"/>
    <property type="gene ID" value="TraesARI4B03G02304250"/>
</dbReference>
<feature type="region of interest" description="Disordered" evidence="1">
    <location>
        <begin position="298"/>
        <end position="321"/>
    </location>
</feature>
<proteinExistence type="predicted"/>
<evidence type="ECO:0000313" key="3">
    <source>
        <dbReference type="EnsemblPlants" id="TraesCS4B02G112300.1"/>
    </source>
</evidence>
<dbReference type="Gramene" id="TraesPARA_EIv1.0_1332450.1">
    <property type="protein sequence ID" value="TraesPARA_EIv1.0_1332450.1.CDS"/>
    <property type="gene ID" value="TraesPARA_EIv1.0_1332450"/>
</dbReference>
<dbReference type="Gramene" id="TraesLAC4B03G02221640.1">
    <property type="protein sequence ID" value="TraesLAC4B03G02221640.1"/>
    <property type="gene ID" value="TraesLAC4B03G02221640"/>
</dbReference>
<evidence type="ECO:0000256" key="1">
    <source>
        <dbReference type="SAM" id="MobiDB-lite"/>
    </source>
</evidence>
<dbReference type="PANTHER" id="PTHR14379">
    <property type="entry name" value="LIMKAIN B LKAP"/>
    <property type="match status" value="1"/>
</dbReference>
<dbReference type="CDD" id="cd10910">
    <property type="entry name" value="PIN_limkain_b1_N_like"/>
    <property type="match status" value="1"/>
</dbReference>
<feature type="compositionally biased region" description="Polar residues" evidence="1">
    <location>
        <begin position="566"/>
        <end position="586"/>
    </location>
</feature>
<dbReference type="AlphaFoldDB" id="A0A3B6IM55"/>
<dbReference type="SMR" id="A0A3B6IM55"/>
<dbReference type="Gramene" id="TraesROB_scaffold_002977_01G000200.1">
    <property type="protein sequence ID" value="TraesROB_scaffold_002977_01G000200.1"/>
    <property type="gene ID" value="TraesROB_scaffold_002977_01G000200"/>
</dbReference>
<dbReference type="Gramene" id="TraesCS4B02G112300.1">
    <property type="protein sequence ID" value="TraesCS4B02G112300.1"/>
    <property type="gene ID" value="TraesCS4B02G112300"/>
</dbReference>
<name>A0A3B6IM55_WHEAT</name>
<dbReference type="Gramene" id="TraesCS4B03G0255900.1">
    <property type="protein sequence ID" value="TraesCS4B03G0255900.1.CDS"/>
    <property type="gene ID" value="TraesCS4B03G0255900"/>
</dbReference>
<dbReference type="PROSITE" id="PS51644">
    <property type="entry name" value="HTH_OST"/>
    <property type="match status" value="1"/>
</dbReference>
<dbReference type="Gramene" id="TraesCLE_scaffold_001152_01G000200.1">
    <property type="protein sequence ID" value="TraesCLE_scaffold_001152_01G000200.1"/>
    <property type="gene ID" value="TraesCLE_scaffold_001152_01G000200"/>
</dbReference>
<reference evidence="3" key="2">
    <citation type="submission" date="2018-10" db="UniProtKB">
        <authorList>
            <consortium name="EnsemblPlants"/>
        </authorList>
    </citation>
    <scope>IDENTIFICATION</scope>
</reference>
<dbReference type="InterPro" id="IPR041966">
    <property type="entry name" value="LOTUS-like"/>
</dbReference>
<sequence>MITAMYKALPRRGYPILVLRLRGLRGLSSHAGGGERWRGQPQQQQQQQESKEVKVSVWWDFQKCQLPPDANPCRVAPRVTAALRAAGIRGPVEITAFGDVFVLPRPVQEVLAATGVAFSHVPASGKDGSDRSFIADLVYWIAQNPPPAHFFLISGDEHFANILHRLRMSNYNILLACPNNEPSILCSAATIMWPWEALIKGEGFTRKHFNQPPDGLSCSWYGNYRGALDDPFQKAEPKHSVNVSLQTKKPEKPPITSKSVVNGPDYARFIDPLPGDSQPALVGEKSFTRMSYQQSIGDRKCLTETKNEKPRSSNVPSSPSDILSLEQQKIPVGDDPFLQGEFNHSMNVPLQTKKPEETPRIPKSVITCIRRALNSYPEGVNLEDLLSELKENKLFMYNGLYGFKNFSALLQAMPDYVKFIDPLPGDSQPVVVGEKSFNRFPSAQSNGEVKCLIETKNEKPPSSNIPSSPSDILSPEQRKIPIVDAPSSQSGLLSRDQRKAPPVDFIKPSEPPAGHMEADMVITAATPSSEAQGSSDVTSQEGQHNRHLRKAMKNCSTADNADVNGPDNSSAGSTSLSDDPSNNCSETDVKRNFANTKNHNGETVEISKAEKIRGSGESNKGIFSWAARWWSSGKSDTQDNQNHDGTRKDLDKGCSFVNSASGQQVGVEMFEKSYFWDALQQYLLTHHGSKLVSEAKAREELAHGLQKGCSLLKGLDEKHIHQLVHLLISEKKWIKECRSETFHFQLTLPQRGTCAPLHSCKPEGSTSPLTNGNGQASCKGNEYRGNVDDFAWEELGPVSSAGDPHPETGKVVCYHPPTSSDDEFSDGEIHAVDEQAGKDSDAEFSENENHTASQQARRDPSRSSLVEIIALWETGKDDGSPPRNFKAECSRTNKHYRQCYRPSTKQQRQQQHS</sequence>
<dbReference type="Gramene" id="TraesSYM4B03G02295090.1">
    <property type="protein sequence ID" value="TraesSYM4B03G02295090.1"/>
    <property type="gene ID" value="TraesSYM4B03G02295090"/>
</dbReference>
<feature type="compositionally biased region" description="Basic and acidic residues" evidence="1">
    <location>
        <begin position="599"/>
        <end position="612"/>
    </location>
</feature>
<dbReference type="OrthoDB" id="549353at2759"/>